<dbReference type="WBParaSite" id="NBR_0001141601-mRNA-1">
    <property type="protein sequence ID" value="NBR_0001141601-mRNA-1"/>
    <property type="gene ID" value="NBR_0001141601"/>
</dbReference>
<keyword evidence="2" id="KW-0812">Transmembrane</keyword>
<reference evidence="3 4" key="2">
    <citation type="submission" date="2018-11" db="EMBL/GenBank/DDBJ databases">
        <authorList>
            <consortium name="Pathogen Informatics"/>
        </authorList>
    </citation>
    <scope>NUCLEOTIDE SEQUENCE [LARGE SCALE GENOMIC DNA]</scope>
</reference>
<evidence type="ECO:0000256" key="2">
    <source>
        <dbReference type="SAM" id="Phobius"/>
    </source>
</evidence>
<name>A0A0N4Y5V8_NIPBR</name>
<protein>
    <submittedName>
        <fullName evidence="5">Transmembrane protein</fullName>
    </submittedName>
</protein>
<feature type="transmembrane region" description="Helical" evidence="2">
    <location>
        <begin position="64"/>
        <end position="87"/>
    </location>
</feature>
<accession>A0A0N4Y5V8</accession>
<feature type="region of interest" description="Disordered" evidence="1">
    <location>
        <begin position="101"/>
        <end position="167"/>
    </location>
</feature>
<keyword evidence="4" id="KW-1185">Reference proteome</keyword>
<evidence type="ECO:0000313" key="5">
    <source>
        <dbReference type="WBParaSite" id="NBR_0001141601-mRNA-1"/>
    </source>
</evidence>
<proteinExistence type="predicted"/>
<dbReference type="EMBL" id="UYSL01020520">
    <property type="protein sequence ID" value="VDL75006.1"/>
    <property type="molecule type" value="Genomic_DNA"/>
</dbReference>
<keyword evidence="2" id="KW-1133">Transmembrane helix</keyword>
<keyword evidence="2" id="KW-0472">Membrane</keyword>
<dbReference type="AlphaFoldDB" id="A0A0N4Y5V8"/>
<evidence type="ECO:0000313" key="3">
    <source>
        <dbReference type="EMBL" id="VDL75006.1"/>
    </source>
</evidence>
<dbReference type="Proteomes" id="UP000271162">
    <property type="component" value="Unassembled WGS sequence"/>
</dbReference>
<gene>
    <name evidence="3" type="ORF">NBR_LOCUS11417</name>
</gene>
<evidence type="ECO:0000313" key="4">
    <source>
        <dbReference type="Proteomes" id="UP000271162"/>
    </source>
</evidence>
<feature type="compositionally biased region" description="Polar residues" evidence="1">
    <location>
        <begin position="158"/>
        <end position="167"/>
    </location>
</feature>
<sequence>MELNLTQPLPRFIALFATQMQYCPAFISMIDDRFDVWKRGDEIPIKGLADPKSKKRATTTVRDVIIAILAIVAYYYCLTMFILPAYFNIVMPLTTDTSERGVLQPANEDDNTVASKATQEEESRDANKRSSEEGKRAKASGGGNTAVATQGTGGTQRLRATQQDATN</sequence>
<organism evidence="5">
    <name type="scientific">Nippostrongylus brasiliensis</name>
    <name type="common">Rat hookworm</name>
    <dbReference type="NCBI Taxonomy" id="27835"/>
    <lineage>
        <taxon>Eukaryota</taxon>
        <taxon>Metazoa</taxon>
        <taxon>Ecdysozoa</taxon>
        <taxon>Nematoda</taxon>
        <taxon>Chromadorea</taxon>
        <taxon>Rhabditida</taxon>
        <taxon>Rhabditina</taxon>
        <taxon>Rhabditomorpha</taxon>
        <taxon>Strongyloidea</taxon>
        <taxon>Heligmosomidae</taxon>
        <taxon>Nippostrongylus</taxon>
    </lineage>
</organism>
<reference evidence="5" key="1">
    <citation type="submission" date="2017-02" db="UniProtKB">
        <authorList>
            <consortium name="WormBaseParasite"/>
        </authorList>
    </citation>
    <scope>IDENTIFICATION</scope>
</reference>
<evidence type="ECO:0000256" key="1">
    <source>
        <dbReference type="SAM" id="MobiDB-lite"/>
    </source>
</evidence>
<feature type="compositionally biased region" description="Basic and acidic residues" evidence="1">
    <location>
        <begin position="118"/>
        <end position="136"/>
    </location>
</feature>